<dbReference type="Gene3D" id="1.10.20.10">
    <property type="entry name" value="Histone, subunit A"/>
    <property type="match status" value="1"/>
</dbReference>
<dbReference type="InterPro" id="IPR000558">
    <property type="entry name" value="Histone_H2B"/>
</dbReference>
<reference evidence="5" key="1">
    <citation type="journal article" date="2012" name="Science">
        <title>The Paleozoic origin of enzymatic lignin decomposition reconstructed from 31 fungal genomes.</title>
        <authorList>
            <person name="Floudas D."/>
            <person name="Binder M."/>
            <person name="Riley R."/>
            <person name="Barry K."/>
            <person name="Blanchette R.A."/>
            <person name="Henrissat B."/>
            <person name="Martinez A.T."/>
            <person name="Otillar R."/>
            <person name="Spatafora J.W."/>
            <person name="Yadav J.S."/>
            <person name="Aerts A."/>
            <person name="Benoit I."/>
            <person name="Boyd A."/>
            <person name="Carlson A."/>
            <person name="Copeland A."/>
            <person name="Coutinho P.M."/>
            <person name="de Vries R.P."/>
            <person name="Ferreira P."/>
            <person name="Findley K."/>
            <person name="Foster B."/>
            <person name="Gaskell J."/>
            <person name="Glotzer D."/>
            <person name="Gorecki P."/>
            <person name="Heitman J."/>
            <person name="Hesse C."/>
            <person name="Hori C."/>
            <person name="Igarashi K."/>
            <person name="Jurgens J.A."/>
            <person name="Kallen N."/>
            <person name="Kersten P."/>
            <person name="Kohler A."/>
            <person name="Kuees U."/>
            <person name="Kumar T.K.A."/>
            <person name="Kuo A."/>
            <person name="LaButti K."/>
            <person name="Larrondo L.F."/>
            <person name="Lindquist E."/>
            <person name="Ling A."/>
            <person name="Lombard V."/>
            <person name="Lucas S."/>
            <person name="Lundell T."/>
            <person name="Martin R."/>
            <person name="McLaughlin D.J."/>
            <person name="Morgenstern I."/>
            <person name="Morin E."/>
            <person name="Murat C."/>
            <person name="Nagy L.G."/>
            <person name="Nolan M."/>
            <person name="Ohm R.A."/>
            <person name="Patyshakuliyeva A."/>
            <person name="Rokas A."/>
            <person name="Ruiz-Duenas F.J."/>
            <person name="Sabat G."/>
            <person name="Salamov A."/>
            <person name="Samejima M."/>
            <person name="Schmutz J."/>
            <person name="Slot J.C."/>
            <person name="St John F."/>
            <person name="Stenlid J."/>
            <person name="Sun H."/>
            <person name="Sun S."/>
            <person name="Syed K."/>
            <person name="Tsang A."/>
            <person name="Wiebenga A."/>
            <person name="Young D."/>
            <person name="Pisabarro A."/>
            <person name="Eastwood D.C."/>
            <person name="Martin F."/>
            <person name="Cullen D."/>
            <person name="Grigoriev I.V."/>
            <person name="Hibbett D.S."/>
        </authorList>
    </citation>
    <scope>NUCLEOTIDE SEQUENCE [LARGE SCALE GENOMIC DNA]</scope>
    <source>
        <strain evidence="5">RWD-64-598 SS2</strain>
    </source>
</reference>
<sequence>MTNDATRALRHGGKGGGGGKVFGPGQLVRHKPKRRRTRRETYNVHIYRVLKQVHPNSGITNRAMAIMNSFVNDVFDRLANEASRLAILSKRSTISHREIQTSAKLLLPGELGRHALSEANKSVTRKSLSSSVRETF</sequence>
<dbReference type="SUPFAM" id="SSF47113">
    <property type="entry name" value="Histone-fold"/>
    <property type="match status" value="1"/>
</dbReference>
<evidence type="ECO:0000259" key="3">
    <source>
        <dbReference type="Pfam" id="PF00125"/>
    </source>
</evidence>
<accession>A0A5M3N195</accession>
<comment type="similarity">
    <text evidence="1">Belongs to the histone H2B family.</text>
</comment>
<dbReference type="PRINTS" id="PR00621">
    <property type="entry name" value="HISTONEH2B"/>
</dbReference>
<dbReference type="InterPro" id="IPR009072">
    <property type="entry name" value="Histone-fold"/>
</dbReference>
<dbReference type="Pfam" id="PF00125">
    <property type="entry name" value="Histone"/>
    <property type="match status" value="1"/>
</dbReference>
<dbReference type="FunFam" id="1.10.20.10:FF:000043">
    <property type="entry name" value="Histone H2B"/>
    <property type="match status" value="1"/>
</dbReference>
<dbReference type="GO" id="GO:0030527">
    <property type="term" value="F:structural constituent of chromatin"/>
    <property type="evidence" value="ECO:0007669"/>
    <property type="project" value="InterPro"/>
</dbReference>
<evidence type="ECO:0000313" key="4">
    <source>
        <dbReference type="EMBL" id="EIW85148.1"/>
    </source>
</evidence>
<dbReference type="GeneID" id="19199334"/>
<organism evidence="4 5">
    <name type="scientific">Coniophora puteana (strain RWD-64-598)</name>
    <name type="common">Brown rot fungus</name>
    <dbReference type="NCBI Taxonomy" id="741705"/>
    <lineage>
        <taxon>Eukaryota</taxon>
        <taxon>Fungi</taxon>
        <taxon>Dikarya</taxon>
        <taxon>Basidiomycota</taxon>
        <taxon>Agaricomycotina</taxon>
        <taxon>Agaricomycetes</taxon>
        <taxon>Agaricomycetidae</taxon>
        <taxon>Boletales</taxon>
        <taxon>Coniophorineae</taxon>
        <taxon>Coniophoraceae</taxon>
        <taxon>Coniophora</taxon>
    </lineage>
</organism>
<dbReference type="OrthoDB" id="10254238at2759"/>
<keyword evidence="5" id="KW-1185">Reference proteome</keyword>
<feature type="compositionally biased region" description="Basic residues" evidence="2">
    <location>
        <begin position="28"/>
        <end position="37"/>
    </location>
</feature>
<dbReference type="InterPro" id="IPR007125">
    <property type="entry name" value="H2A/H2B/H3"/>
</dbReference>
<proteinExistence type="inferred from homology"/>
<evidence type="ECO:0000256" key="2">
    <source>
        <dbReference type="SAM" id="MobiDB-lite"/>
    </source>
</evidence>
<dbReference type="GO" id="GO:0003677">
    <property type="term" value="F:DNA binding"/>
    <property type="evidence" value="ECO:0007669"/>
    <property type="project" value="InterPro"/>
</dbReference>
<name>A0A5M3N195_CONPW</name>
<dbReference type="SMART" id="SM00427">
    <property type="entry name" value="H2B"/>
    <property type="match status" value="1"/>
</dbReference>
<dbReference type="RefSeq" id="XP_007764725.1">
    <property type="nucleotide sequence ID" value="XM_007766535.1"/>
</dbReference>
<dbReference type="CDD" id="cd22910">
    <property type="entry name" value="HFD_H2B"/>
    <property type="match status" value="1"/>
</dbReference>
<dbReference type="KEGG" id="cput:CONPUDRAFT_117714"/>
<dbReference type="GO" id="GO:0000786">
    <property type="term" value="C:nucleosome"/>
    <property type="evidence" value="ECO:0007669"/>
    <property type="project" value="InterPro"/>
</dbReference>
<dbReference type="GO" id="GO:0005634">
    <property type="term" value="C:nucleus"/>
    <property type="evidence" value="ECO:0007669"/>
    <property type="project" value="UniProtKB-ARBA"/>
</dbReference>
<dbReference type="PANTHER" id="PTHR23428">
    <property type="entry name" value="HISTONE H2B"/>
    <property type="match status" value="1"/>
</dbReference>
<dbReference type="AlphaFoldDB" id="A0A5M3N195"/>
<dbReference type="Proteomes" id="UP000053558">
    <property type="component" value="Unassembled WGS sequence"/>
</dbReference>
<dbReference type="GO" id="GO:0046982">
    <property type="term" value="F:protein heterodimerization activity"/>
    <property type="evidence" value="ECO:0007669"/>
    <property type="project" value="InterPro"/>
</dbReference>
<feature type="region of interest" description="Disordered" evidence="2">
    <location>
        <begin position="1"/>
        <end position="37"/>
    </location>
</feature>
<evidence type="ECO:0000313" key="5">
    <source>
        <dbReference type="Proteomes" id="UP000053558"/>
    </source>
</evidence>
<comment type="caution">
    <text evidence="4">The sequence shown here is derived from an EMBL/GenBank/DDBJ whole genome shotgun (WGS) entry which is preliminary data.</text>
</comment>
<feature type="domain" description="Core Histone H2A/H2B/H3" evidence="3">
    <location>
        <begin position="32"/>
        <end position="104"/>
    </location>
</feature>
<gene>
    <name evidence="4" type="ORF">CONPUDRAFT_117714</name>
</gene>
<evidence type="ECO:0000256" key="1">
    <source>
        <dbReference type="ARBA" id="ARBA00006846"/>
    </source>
</evidence>
<dbReference type="EMBL" id="JH711574">
    <property type="protein sequence ID" value="EIW85148.1"/>
    <property type="molecule type" value="Genomic_DNA"/>
</dbReference>
<protein>
    <submittedName>
        <fullName evidence="4">Histone-fold-containing protein</fullName>
    </submittedName>
</protein>